<evidence type="ECO:0000259" key="3">
    <source>
        <dbReference type="Pfam" id="PF01464"/>
    </source>
</evidence>
<protein>
    <recommendedName>
        <fullName evidence="3">Transglycosylase SLT domain-containing protein</fullName>
    </recommendedName>
</protein>
<evidence type="ECO:0000256" key="2">
    <source>
        <dbReference type="SAM" id="SignalP"/>
    </source>
</evidence>
<dbReference type="EMBL" id="BMMV01000011">
    <property type="protein sequence ID" value="GGK03215.1"/>
    <property type="molecule type" value="Genomic_DNA"/>
</dbReference>
<dbReference type="Gene3D" id="1.10.530.10">
    <property type="match status" value="1"/>
</dbReference>
<evidence type="ECO:0000313" key="5">
    <source>
        <dbReference type="Proteomes" id="UP000660265"/>
    </source>
</evidence>
<name>A0ABQ2EA64_9ACTN</name>
<feature type="compositionally biased region" description="Basic and acidic residues" evidence="1">
    <location>
        <begin position="95"/>
        <end position="121"/>
    </location>
</feature>
<proteinExistence type="predicted"/>
<dbReference type="SUPFAM" id="SSF53955">
    <property type="entry name" value="Lysozyme-like"/>
    <property type="match status" value="1"/>
</dbReference>
<dbReference type="RefSeq" id="WP_189108732.1">
    <property type="nucleotide sequence ID" value="NZ_BMMV01000011.1"/>
</dbReference>
<feature type="domain" description="Transglycosylase SLT" evidence="3">
    <location>
        <begin position="174"/>
        <end position="244"/>
    </location>
</feature>
<dbReference type="Pfam" id="PF01464">
    <property type="entry name" value="SLT"/>
    <property type="match status" value="1"/>
</dbReference>
<reference evidence="5" key="1">
    <citation type="journal article" date="2019" name="Int. J. Syst. Evol. Microbiol.">
        <title>The Global Catalogue of Microorganisms (GCM) 10K type strain sequencing project: providing services to taxonomists for standard genome sequencing and annotation.</title>
        <authorList>
            <consortium name="The Broad Institute Genomics Platform"/>
            <consortium name="The Broad Institute Genome Sequencing Center for Infectious Disease"/>
            <person name="Wu L."/>
            <person name="Ma J."/>
        </authorList>
    </citation>
    <scope>NUCLEOTIDE SEQUENCE [LARGE SCALE GENOMIC DNA]</scope>
    <source>
        <strain evidence="5">CGMCC 4.7275</strain>
    </source>
</reference>
<feature type="signal peptide" evidence="2">
    <location>
        <begin position="1"/>
        <end position="41"/>
    </location>
</feature>
<organism evidence="4 5">
    <name type="scientific">Streptomyces camponoticapitis</name>
    <dbReference type="NCBI Taxonomy" id="1616125"/>
    <lineage>
        <taxon>Bacteria</taxon>
        <taxon>Bacillati</taxon>
        <taxon>Actinomycetota</taxon>
        <taxon>Actinomycetes</taxon>
        <taxon>Kitasatosporales</taxon>
        <taxon>Streptomycetaceae</taxon>
        <taxon>Streptomyces</taxon>
    </lineage>
</organism>
<evidence type="ECO:0000313" key="4">
    <source>
        <dbReference type="EMBL" id="GGK03215.1"/>
    </source>
</evidence>
<feature type="chain" id="PRO_5046065035" description="Transglycosylase SLT domain-containing protein" evidence="2">
    <location>
        <begin position="42"/>
        <end position="249"/>
    </location>
</feature>
<dbReference type="InterPro" id="IPR023346">
    <property type="entry name" value="Lysozyme-like_dom_sf"/>
</dbReference>
<feature type="region of interest" description="Disordered" evidence="1">
    <location>
        <begin position="95"/>
        <end position="143"/>
    </location>
</feature>
<keyword evidence="5" id="KW-1185">Reference proteome</keyword>
<dbReference type="InterPro" id="IPR008258">
    <property type="entry name" value="Transglycosylase_SLT_dom_1"/>
</dbReference>
<evidence type="ECO:0000256" key="1">
    <source>
        <dbReference type="SAM" id="MobiDB-lite"/>
    </source>
</evidence>
<gene>
    <name evidence="4" type="ORF">GCM10011583_38680</name>
</gene>
<accession>A0ABQ2EA64</accession>
<feature type="compositionally biased region" description="Basic and acidic residues" evidence="1">
    <location>
        <begin position="128"/>
        <end position="141"/>
    </location>
</feature>
<sequence length="249" mass="26064">MTAPSTTGNRLNKSHRLSIAGVTAAAAAALTFSLIPGNASAEGSGKAVAASTSASTSTAPVAFNSTTGGTQAAAIQKSLAKQHSMADRIAEIHAKQDSAEAKAKAKAKSDAKADAKEEAAAKAKKRAAAKEKANRSADRKPTYANNLNGWIKEALHIMKKEKIPGTYEGLHRNIMRESSGDPKAINNWDINAKNGVPSIGLLQVIKPTFDTYHVKGTPHSQYHPVANIVAAANYAADRYGSIDNVDSAY</sequence>
<dbReference type="Proteomes" id="UP000660265">
    <property type="component" value="Unassembled WGS sequence"/>
</dbReference>
<comment type="caution">
    <text evidence="4">The sequence shown here is derived from an EMBL/GenBank/DDBJ whole genome shotgun (WGS) entry which is preliminary data.</text>
</comment>
<keyword evidence="2" id="KW-0732">Signal</keyword>